<reference evidence="2" key="1">
    <citation type="submission" date="2022-11" db="UniProtKB">
        <authorList>
            <consortium name="WormBaseParasite"/>
        </authorList>
    </citation>
    <scope>IDENTIFICATION</scope>
</reference>
<protein>
    <submittedName>
        <fullName evidence="2">Uncharacterized protein</fullName>
    </submittedName>
</protein>
<evidence type="ECO:0000313" key="1">
    <source>
        <dbReference type="Proteomes" id="UP000887579"/>
    </source>
</evidence>
<dbReference type="Proteomes" id="UP000887579">
    <property type="component" value="Unplaced"/>
</dbReference>
<sequence>MAGANEQNAESIFFNIKKTPKRYSTEIIKNWNVIKPVFMKLMKNYRPIKISDYQYGLSTTRKCNSRLIVCEFNDKTKVREYYQLHGCWYCCECNRESKRGRPRKLKLGKLLIEYGIVFVEKAHHCKSREASIVQRIQSILENDPTKHSNYYRELANPSLELMETNTTNDTLTDETSPETSQTNNITTPTCPTTHPTFKVEEDNDDCVILDVKPQVLNR</sequence>
<dbReference type="WBParaSite" id="ES5_v2.g10269.t1">
    <property type="protein sequence ID" value="ES5_v2.g10269.t1"/>
    <property type="gene ID" value="ES5_v2.g10269"/>
</dbReference>
<name>A0AC34EZT0_9BILA</name>
<organism evidence="1 2">
    <name type="scientific">Panagrolaimus sp. ES5</name>
    <dbReference type="NCBI Taxonomy" id="591445"/>
    <lineage>
        <taxon>Eukaryota</taxon>
        <taxon>Metazoa</taxon>
        <taxon>Ecdysozoa</taxon>
        <taxon>Nematoda</taxon>
        <taxon>Chromadorea</taxon>
        <taxon>Rhabditida</taxon>
        <taxon>Tylenchina</taxon>
        <taxon>Panagrolaimomorpha</taxon>
        <taxon>Panagrolaimoidea</taxon>
        <taxon>Panagrolaimidae</taxon>
        <taxon>Panagrolaimus</taxon>
    </lineage>
</organism>
<proteinExistence type="predicted"/>
<evidence type="ECO:0000313" key="2">
    <source>
        <dbReference type="WBParaSite" id="ES5_v2.g10269.t1"/>
    </source>
</evidence>
<accession>A0AC34EZT0</accession>